<gene>
    <name evidence="2" type="ORF">H6G83_13050</name>
</gene>
<dbReference type="Gene3D" id="3.40.50.2000">
    <property type="entry name" value="Glycogen Phosphorylase B"/>
    <property type="match status" value="1"/>
</dbReference>
<dbReference type="SUPFAM" id="SSF53756">
    <property type="entry name" value="UDP-Glycosyltransferase/glycogen phosphorylase"/>
    <property type="match status" value="1"/>
</dbReference>
<comment type="caution">
    <text evidence="2">The sequence shown here is derived from an EMBL/GenBank/DDBJ whole genome shotgun (WGS) entry which is preliminary data.</text>
</comment>
<evidence type="ECO:0000313" key="3">
    <source>
        <dbReference type="Proteomes" id="UP000661112"/>
    </source>
</evidence>
<proteinExistence type="predicted"/>
<keyword evidence="3" id="KW-1185">Reference proteome</keyword>
<protein>
    <submittedName>
        <fullName evidence="2">Glycosyltransferase family 4 protein</fullName>
    </submittedName>
</protein>
<evidence type="ECO:0000259" key="1">
    <source>
        <dbReference type="Pfam" id="PF00534"/>
    </source>
</evidence>
<name>A0ABR8D5K3_9NOST</name>
<dbReference type="RefSeq" id="WP_190472485.1">
    <property type="nucleotide sequence ID" value="NZ_JACJSG010000015.1"/>
</dbReference>
<dbReference type="Proteomes" id="UP000661112">
    <property type="component" value="Unassembled WGS sequence"/>
</dbReference>
<sequence>MLETTLQDTISLWREESLRLIPQNFEVFQNLVARAENLVQRRKYDEAAVYAGIAAWFACAQPCGLFVSSQLEQVLLTIGQKAIRSSYQTQNLSPSQKPRKILHVCTSVVSIGGLPKMLCRWIQQDKESHHSVALTNQDFNKIPQILKDSVNESEGKIYILNRLANGIVDRAKKLREIATKADLVILHIHNQDVIPIIAFANKEQSPPVLFVDHADHLFWLGAGISDVVVNLRESGMRLSQQRRGIEAKRNVLLPTIVEPTYRKFSRSQAKQQLGIEDNSIVLLSIARAIKYSKTVNGINFADVHLPILQKYKNAYLLVVGANNQEDWATAINQTQGRIKAIAETENTAIYYQAADIYVDSFPFVSITSLLEAGSYGVPLVTRYPYSSEASEILGADMPGLTGNLIRVGNIEEYTACLTQLIENEEYRLSLGEATKNKIAQTHWPANWQLALENLYAQATIIPRLSERSPLKDQMFLGEPDLFLPQVHGWKFDLDLAIQPYLTSMPFTQRLYHWWQLAKKYGFNNRLSLLLPSWLYSYYQKLKS</sequence>
<organism evidence="2 3">
    <name type="scientific">Anabaena azotica FACHB-119</name>
    <dbReference type="NCBI Taxonomy" id="947527"/>
    <lineage>
        <taxon>Bacteria</taxon>
        <taxon>Bacillati</taxon>
        <taxon>Cyanobacteriota</taxon>
        <taxon>Cyanophyceae</taxon>
        <taxon>Nostocales</taxon>
        <taxon>Nostocaceae</taxon>
        <taxon>Anabaena</taxon>
        <taxon>Anabaena azotica</taxon>
    </lineage>
</organism>
<dbReference type="InterPro" id="IPR001296">
    <property type="entry name" value="Glyco_trans_1"/>
</dbReference>
<reference evidence="2 3" key="1">
    <citation type="journal article" date="2020" name="ISME J.">
        <title>Comparative genomics reveals insights into cyanobacterial evolution and habitat adaptation.</title>
        <authorList>
            <person name="Chen M.Y."/>
            <person name="Teng W.K."/>
            <person name="Zhao L."/>
            <person name="Hu C.X."/>
            <person name="Zhou Y.K."/>
            <person name="Han B.P."/>
            <person name="Song L.R."/>
            <person name="Shu W.S."/>
        </authorList>
    </citation>
    <scope>NUCLEOTIDE SEQUENCE [LARGE SCALE GENOMIC DNA]</scope>
    <source>
        <strain evidence="2 3">FACHB-119</strain>
    </source>
</reference>
<dbReference type="Pfam" id="PF00534">
    <property type="entry name" value="Glycos_transf_1"/>
    <property type="match status" value="1"/>
</dbReference>
<dbReference type="EMBL" id="JACJSG010000015">
    <property type="protein sequence ID" value="MBD2501517.1"/>
    <property type="molecule type" value="Genomic_DNA"/>
</dbReference>
<evidence type="ECO:0000313" key="2">
    <source>
        <dbReference type="EMBL" id="MBD2501517.1"/>
    </source>
</evidence>
<feature type="domain" description="Glycosyl transferase family 1" evidence="1">
    <location>
        <begin position="267"/>
        <end position="436"/>
    </location>
</feature>
<accession>A0ABR8D5K3</accession>